<evidence type="ECO:0000313" key="1">
    <source>
        <dbReference type="EMBL" id="CAF0779767.1"/>
    </source>
</evidence>
<dbReference type="EMBL" id="CAJNOC010000585">
    <property type="protein sequence ID" value="CAF0779767.1"/>
    <property type="molecule type" value="Genomic_DNA"/>
</dbReference>
<reference evidence="1" key="1">
    <citation type="submission" date="2021-02" db="EMBL/GenBank/DDBJ databases">
        <authorList>
            <person name="Nowell W R."/>
        </authorList>
    </citation>
    <scope>NUCLEOTIDE SEQUENCE</scope>
    <source>
        <strain evidence="1">Ploen Becks lab</strain>
    </source>
</reference>
<protein>
    <submittedName>
        <fullName evidence="1">Uncharacterized protein</fullName>
    </submittedName>
</protein>
<proteinExistence type="predicted"/>
<name>A0A813RD46_9BILA</name>
<dbReference type="Proteomes" id="UP000663879">
    <property type="component" value="Unassembled WGS sequence"/>
</dbReference>
<dbReference type="AlphaFoldDB" id="A0A813RD46"/>
<keyword evidence="2" id="KW-1185">Reference proteome</keyword>
<organism evidence="1 2">
    <name type="scientific">Brachionus calyciflorus</name>
    <dbReference type="NCBI Taxonomy" id="104777"/>
    <lineage>
        <taxon>Eukaryota</taxon>
        <taxon>Metazoa</taxon>
        <taxon>Spiralia</taxon>
        <taxon>Gnathifera</taxon>
        <taxon>Rotifera</taxon>
        <taxon>Eurotatoria</taxon>
        <taxon>Monogononta</taxon>
        <taxon>Pseudotrocha</taxon>
        <taxon>Ploima</taxon>
        <taxon>Brachionidae</taxon>
        <taxon>Brachionus</taxon>
    </lineage>
</organism>
<evidence type="ECO:0000313" key="2">
    <source>
        <dbReference type="Proteomes" id="UP000663879"/>
    </source>
</evidence>
<accession>A0A813RD46</accession>
<comment type="caution">
    <text evidence="1">The sequence shown here is derived from an EMBL/GenBank/DDBJ whole genome shotgun (WGS) entry which is preliminary data.</text>
</comment>
<gene>
    <name evidence="1" type="ORF">OXX778_LOCUS5395</name>
</gene>
<sequence length="227" mass="27314">MGELKKFYIQEKFKEDIFSFQNLPRIICMENSEVFIFKNSEKTKPQLRSCDCERDFRLKALSYGDWQLHISVIKCEYFQSREVFDNLFLKEMEIYEPESFEYIQDISIQKALDLLNVDFGCDIDYYLSDLSKIRNDLHLDLSDNLIIEKLDIIRDILFYFLMCGIFDERDFYMEECLKSDLNKNQVKYATEASFILNDFRLLHDDGNRKYATARRGQYYLILDYVTD</sequence>